<dbReference type="HOGENOM" id="CLU_021364_3_0_1"/>
<dbReference type="Gene3D" id="1.20.120.1750">
    <property type="match status" value="1"/>
</dbReference>
<evidence type="ECO:0000313" key="13">
    <source>
        <dbReference type="EMBL" id="EAQ90586.1"/>
    </source>
</evidence>
<keyword evidence="8" id="KW-0833">Ubl conjugation pathway</keyword>
<evidence type="ECO:0000256" key="7">
    <source>
        <dbReference type="ARBA" id="ARBA00022771"/>
    </source>
</evidence>
<dbReference type="InterPro" id="IPR047548">
    <property type="entry name" value="Rcat_RBR_RNF14"/>
</dbReference>
<evidence type="ECO:0000256" key="8">
    <source>
        <dbReference type="ARBA" id="ARBA00022786"/>
    </source>
</evidence>
<dbReference type="PROSITE" id="PS50908">
    <property type="entry name" value="RWD"/>
    <property type="match status" value="1"/>
</dbReference>
<dbReference type="PANTHER" id="PTHR11685">
    <property type="entry name" value="RBR FAMILY RING FINGER AND IBR DOMAIN-CONTAINING"/>
    <property type="match status" value="1"/>
</dbReference>
<dbReference type="EMBL" id="CH408030">
    <property type="protein sequence ID" value="EAQ90586.1"/>
    <property type="molecule type" value="Genomic_DNA"/>
</dbReference>
<protein>
    <recommendedName>
        <fullName evidence="3">RBR-type E3 ubiquitin transferase</fullName>
        <ecNumber evidence="3">2.3.2.31</ecNumber>
    </recommendedName>
</protein>
<dbReference type="Gene3D" id="3.30.40.10">
    <property type="entry name" value="Zinc/RING finger domain, C3HC4 (zinc finger)"/>
    <property type="match status" value="1"/>
</dbReference>
<dbReference type="SUPFAM" id="SSF57850">
    <property type="entry name" value="RING/U-box"/>
    <property type="match status" value="2"/>
</dbReference>
<keyword evidence="7" id="KW-0863">Zinc-finger</keyword>
<evidence type="ECO:0000313" key="14">
    <source>
        <dbReference type="Proteomes" id="UP000001056"/>
    </source>
</evidence>
<feature type="region of interest" description="Disordered" evidence="10">
    <location>
        <begin position="314"/>
        <end position="351"/>
    </location>
</feature>
<dbReference type="SUPFAM" id="SSF54495">
    <property type="entry name" value="UBC-like"/>
    <property type="match status" value="1"/>
</dbReference>
<dbReference type="AlphaFoldDB" id="Q2HB83"/>
<dbReference type="Pfam" id="PF01485">
    <property type="entry name" value="IBR"/>
    <property type="match status" value="1"/>
</dbReference>
<evidence type="ECO:0000256" key="6">
    <source>
        <dbReference type="ARBA" id="ARBA00022737"/>
    </source>
</evidence>
<gene>
    <name evidence="13" type="ORF">CHGG_02521</name>
</gene>
<evidence type="ECO:0000256" key="1">
    <source>
        <dbReference type="ARBA" id="ARBA00001798"/>
    </source>
</evidence>
<evidence type="ECO:0000259" key="11">
    <source>
        <dbReference type="PROSITE" id="PS50908"/>
    </source>
</evidence>
<feature type="domain" description="RWD" evidence="11">
    <location>
        <begin position="13"/>
        <end position="159"/>
    </location>
</feature>
<dbReference type="STRING" id="306901.Q2HB83"/>
<dbReference type="OMA" id="PRSWCQG"/>
<dbReference type="PROSITE" id="PS00518">
    <property type="entry name" value="ZF_RING_1"/>
    <property type="match status" value="1"/>
</dbReference>
<evidence type="ECO:0000259" key="12">
    <source>
        <dbReference type="PROSITE" id="PS51873"/>
    </source>
</evidence>
<dbReference type="SMART" id="SM00647">
    <property type="entry name" value="IBR"/>
    <property type="match status" value="1"/>
</dbReference>
<dbReference type="OrthoDB" id="1431934at2759"/>
<dbReference type="InterPro" id="IPR044066">
    <property type="entry name" value="TRIAD_supradom"/>
</dbReference>
<evidence type="ECO:0000256" key="5">
    <source>
        <dbReference type="ARBA" id="ARBA00022723"/>
    </source>
</evidence>
<dbReference type="VEuPathDB" id="FungiDB:CHGG_02521"/>
<proteinExistence type="predicted"/>
<accession>Q2HB83</accession>
<evidence type="ECO:0000256" key="9">
    <source>
        <dbReference type="ARBA" id="ARBA00022833"/>
    </source>
</evidence>
<dbReference type="CDD" id="cd20354">
    <property type="entry name" value="Rcat_RBR_RNF14"/>
    <property type="match status" value="1"/>
</dbReference>
<dbReference type="InterPro" id="IPR002867">
    <property type="entry name" value="IBR_dom"/>
</dbReference>
<dbReference type="InterPro" id="IPR006575">
    <property type="entry name" value="RWD_dom"/>
</dbReference>
<organism evidence="13 14">
    <name type="scientific">Chaetomium globosum (strain ATCC 6205 / CBS 148.51 / DSM 1962 / NBRC 6347 / NRRL 1970)</name>
    <name type="common">Soil fungus</name>
    <dbReference type="NCBI Taxonomy" id="306901"/>
    <lineage>
        <taxon>Eukaryota</taxon>
        <taxon>Fungi</taxon>
        <taxon>Dikarya</taxon>
        <taxon>Ascomycota</taxon>
        <taxon>Pezizomycotina</taxon>
        <taxon>Sordariomycetes</taxon>
        <taxon>Sordariomycetidae</taxon>
        <taxon>Sordariales</taxon>
        <taxon>Chaetomiaceae</taxon>
        <taxon>Chaetomium</taxon>
    </lineage>
</organism>
<feature type="domain" description="RING-type" evidence="12">
    <location>
        <begin position="191"/>
        <end position="467"/>
    </location>
</feature>
<feature type="compositionally biased region" description="Acidic residues" evidence="10">
    <location>
        <begin position="323"/>
        <end position="342"/>
    </location>
</feature>
<sequence length="614" mass="67197">MADADDLDNPRDVELSSLSAIYPEIQQLNPNDPYTVALDVPVNPSEAVTVFFPAATDDGLLPDANGAQNGDAAVGLDQQGGVDSHELAHLPSVHLEITLGPQYPAEQPPQVSISTNPPWIPFDTIKRLESDAARLWEEMGRDMVGFTYIDHVQQAADGVFGLVDSKGSLGVDPSHKIAILDYDIKARRAAFEKETFDCGGTVCHRMLDCGHVFCIQCLQDFYNNAIKEGDITAVKCLAPNCAKERATAASSSGRKRKKPKTFINPSELLQIPLDQEMVKRYVTLKYKIELESDKNTIYCPRQWCNGAARSKKHKKPQGLELAETPDESISDEDDEDEDDDHPDGEGKSKPYKPADDLLAICEECSFAFCSRCYQSWHGEFFRCVPRRDKVELTADELASLEYMRMHTTPCPTCGVPAQKTHGCNHMICNRCQSHFCYLCSSWLDPGNPYQHFNEAPDGRVTGCYMRLWELEQGDGDDVGIGFAGGAGGGVGQPPALIMPAQELIPEIEEPEEDEEEVRAARDAAARHHDAHANGGQVGIAREGPLVLRIAANQPAAPWNVAGPRRGEQPAGSGAPNPPAPSSTRGSWRSSSESQHRTQQLAGTRRKTPTKPLGV</sequence>
<dbReference type="GO" id="GO:0016567">
    <property type="term" value="P:protein ubiquitination"/>
    <property type="evidence" value="ECO:0007669"/>
    <property type="project" value="InterPro"/>
</dbReference>
<feature type="compositionally biased region" description="Basic and acidic residues" evidence="10">
    <location>
        <begin position="517"/>
        <end position="531"/>
    </location>
</feature>
<feature type="compositionally biased region" description="Low complexity" evidence="10">
    <location>
        <begin position="581"/>
        <end position="592"/>
    </location>
</feature>
<dbReference type="GO" id="GO:0061630">
    <property type="term" value="F:ubiquitin protein ligase activity"/>
    <property type="evidence" value="ECO:0007669"/>
    <property type="project" value="UniProtKB-EC"/>
</dbReference>
<evidence type="ECO:0000256" key="4">
    <source>
        <dbReference type="ARBA" id="ARBA00022679"/>
    </source>
</evidence>
<keyword evidence="5" id="KW-0479">Metal-binding</keyword>
<dbReference type="Proteomes" id="UP000001056">
    <property type="component" value="Unassembled WGS sequence"/>
</dbReference>
<keyword evidence="6" id="KW-0677">Repeat</keyword>
<dbReference type="InterPro" id="IPR016135">
    <property type="entry name" value="UBQ-conjugating_enzyme/RWD"/>
</dbReference>
<dbReference type="RefSeq" id="XP_001229037.1">
    <property type="nucleotide sequence ID" value="XM_001229036.1"/>
</dbReference>
<name>Q2HB83_CHAGB</name>
<dbReference type="EC" id="2.3.2.31" evidence="3"/>
<dbReference type="InParanoid" id="Q2HB83"/>
<evidence type="ECO:0000256" key="2">
    <source>
        <dbReference type="ARBA" id="ARBA00004906"/>
    </source>
</evidence>
<dbReference type="Gene3D" id="3.10.110.10">
    <property type="entry name" value="Ubiquitin Conjugating Enzyme"/>
    <property type="match status" value="1"/>
</dbReference>
<dbReference type="Pfam" id="PF05773">
    <property type="entry name" value="RWD"/>
    <property type="match status" value="1"/>
</dbReference>
<dbReference type="CDD" id="cd23820">
    <property type="entry name" value="RWD_RNF14"/>
    <property type="match status" value="1"/>
</dbReference>
<dbReference type="GO" id="GO:0008270">
    <property type="term" value="F:zinc ion binding"/>
    <property type="evidence" value="ECO:0007669"/>
    <property type="project" value="UniProtKB-KW"/>
</dbReference>
<keyword evidence="4" id="KW-0808">Transferase</keyword>
<comment type="pathway">
    <text evidence="2">Protein modification; protein ubiquitination.</text>
</comment>
<dbReference type="PROSITE" id="PS51873">
    <property type="entry name" value="TRIAD"/>
    <property type="match status" value="1"/>
</dbReference>
<evidence type="ECO:0000256" key="10">
    <source>
        <dbReference type="SAM" id="MobiDB-lite"/>
    </source>
</evidence>
<dbReference type="InterPro" id="IPR013083">
    <property type="entry name" value="Znf_RING/FYVE/PHD"/>
</dbReference>
<feature type="region of interest" description="Disordered" evidence="10">
    <location>
        <begin position="557"/>
        <end position="614"/>
    </location>
</feature>
<reference evidence="14" key="1">
    <citation type="journal article" date="2015" name="Genome Announc.">
        <title>Draft genome sequence of the cellulolytic fungus Chaetomium globosum.</title>
        <authorList>
            <person name="Cuomo C.A."/>
            <person name="Untereiner W.A."/>
            <person name="Ma L.-J."/>
            <person name="Grabherr M."/>
            <person name="Birren B.W."/>
        </authorList>
    </citation>
    <scope>NUCLEOTIDE SEQUENCE [LARGE SCALE GENOMIC DNA]</scope>
    <source>
        <strain evidence="14">ATCC 6205 / CBS 148.51 / DSM 1962 / NBRC 6347 / NRRL 1970</strain>
    </source>
</reference>
<keyword evidence="14" id="KW-1185">Reference proteome</keyword>
<keyword evidence="9" id="KW-0862">Zinc</keyword>
<dbReference type="InterPro" id="IPR017907">
    <property type="entry name" value="Znf_RING_CS"/>
</dbReference>
<evidence type="ECO:0000256" key="3">
    <source>
        <dbReference type="ARBA" id="ARBA00012251"/>
    </source>
</evidence>
<dbReference type="FunFam" id="3.30.40.10:FF:000416">
    <property type="entry name" value="RBR-type E3 ubiquitin transferase"/>
    <property type="match status" value="1"/>
</dbReference>
<feature type="region of interest" description="Disordered" evidence="10">
    <location>
        <begin position="509"/>
        <end position="537"/>
    </location>
</feature>
<dbReference type="eggNOG" id="KOG1814">
    <property type="taxonomic scope" value="Eukaryota"/>
</dbReference>
<dbReference type="Pfam" id="PF22191">
    <property type="entry name" value="IBR_1"/>
    <property type="match status" value="1"/>
</dbReference>
<dbReference type="GeneID" id="4389222"/>
<dbReference type="InterPro" id="IPR031127">
    <property type="entry name" value="E3_UB_ligase_RBR"/>
</dbReference>
<comment type="catalytic activity">
    <reaction evidence="1">
        <text>[E2 ubiquitin-conjugating enzyme]-S-ubiquitinyl-L-cysteine + [acceptor protein]-L-lysine = [E2 ubiquitin-conjugating enzyme]-L-cysteine + [acceptor protein]-N(6)-ubiquitinyl-L-lysine.</text>
        <dbReference type="EC" id="2.3.2.31"/>
    </reaction>
</comment>
<dbReference type="FunFam" id="3.10.110.10:FF:000112">
    <property type="entry name" value="RBR-type E3 ubiquitin transferase"/>
    <property type="match status" value="1"/>
</dbReference>